<dbReference type="AlphaFoldDB" id="A0A915PCS9"/>
<evidence type="ECO:0000313" key="2">
    <source>
        <dbReference type="Proteomes" id="UP000887581"/>
    </source>
</evidence>
<dbReference type="Proteomes" id="UP000887581">
    <property type="component" value="Unplaced"/>
</dbReference>
<evidence type="ECO:0000256" key="1">
    <source>
        <dbReference type="SAM" id="Phobius"/>
    </source>
</evidence>
<feature type="transmembrane region" description="Helical" evidence="1">
    <location>
        <begin position="12"/>
        <end position="34"/>
    </location>
</feature>
<organism evidence="2 3">
    <name type="scientific">Setaria digitata</name>
    <dbReference type="NCBI Taxonomy" id="48799"/>
    <lineage>
        <taxon>Eukaryota</taxon>
        <taxon>Metazoa</taxon>
        <taxon>Ecdysozoa</taxon>
        <taxon>Nematoda</taxon>
        <taxon>Chromadorea</taxon>
        <taxon>Rhabditida</taxon>
        <taxon>Spirurina</taxon>
        <taxon>Spiruromorpha</taxon>
        <taxon>Filarioidea</taxon>
        <taxon>Setariidae</taxon>
        <taxon>Setaria</taxon>
    </lineage>
</organism>
<keyword evidence="1" id="KW-1133">Transmembrane helix</keyword>
<keyword evidence="2" id="KW-1185">Reference proteome</keyword>
<keyword evidence="1" id="KW-0472">Membrane</keyword>
<reference evidence="3" key="1">
    <citation type="submission" date="2022-11" db="UniProtKB">
        <authorList>
            <consortium name="WormBaseParasite"/>
        </authorList>
    </citation>
    <scope>IDENTIFICATION</scope>
</reference>
<proteinExistence type="predicted"/>
<protein>
    <submittedName>
        <fullName evidence="3">Uncharacterized protein</fullName>
    </submittedName>
</protein>
<dbReference type="WBParaSite" id="sdigi.contig11.g1214.t1">
    <property type="protein sequence ID" value="sdigi.contig11.g1214.t1"/>
    <property type="gene ID" value="sdigi.contig11.g1214"/>
</dbReference>
<evidence type="ECO:0000313" key="3">
    <source>
        <dbReference type="WBParaSite" id="sdigi.contig11.g1214.t1"/>
    </source>
</evidence>
<keyword evidence="1" id="KW-0812">Transmembrane</keyword>
<sequence length="52" mass="5758">MKRSLERTTLQILLVLYSSIVLLTILGSTDNVTIHLPASMNPNMASAMDVKR</sequence>
<name>A0A915PCS9_9BILA</name>
<accession>A0A915PCS9</accession>